<feature type="transmembrane region" description="Helical" evidence="6">
    <location>
        <begin position="71"/>
        <end position="93"/>
    </location>
</feature>
<feature type="transmembrane region" description="Helical" evidence="6">
    <location>
        <begin position="388"/>
        <end position="406"/>
    </location>
</feature>
<sequence length="431" mass="46118">MSKAKDFHFKPYNVGRWIVWGFFALILLVAPRIWTSGLAQTMLTQMGIGVIACLAYNILLGQGGMLSFGHAVYSGMGAFLAIHALNMAGAGTLGLPVSLIPLVGGFAGLVCAALLGYVSTKKAGTPFAMITLGIGELVFALALMLPEFSGGEGGVSSNRVIGKPVMGITFGPQIQVYYLVAVYCFICTAAMFALTRTPLGRMLNAVRDNPERVEFVGYDTHWVRFMAFTISGFFAGIAGGLGAINTEIVNGEVLHASRSGAYLLFTFLGGATFFFGPIIGAVLMVIALVLLSELTSAWLLYLGLVFLFMVMYAPGGFASLILMNLRVAAFGKLGRIWTSYLALGGAALAALVGAAAMIEMLYHRQLNEALGPELRFMGATLNSSGVDAWFGAGWLMVVGIGLFEVARRHYAHQWGAIQEDIEKEIKRRESL</sequence>
<evidence type="ECO:0000256" key="1">
    <source>
        <dbReference type="ARBA" id="ARBA00004651"/>
    </source>
</evidence>
<feature type="transmembrane region" description="Helical" evidence="6">
    <location>
        <begin position="176"/>
        <end position="194"/>
    </location>
</feature>
<dbReference type="PANTHER" id="PTHR30482:SF17">
    <property type="entry name" value="ABC TRANSPORTER ATP-BINDING PROTEIN"/>
    <property type="match status" value="1"/>
</dbReference>
<feature type="transmembrane region" description="Helical" evidence="6">
    <location>
        <begin position="12"/>
        <end position="30"/>
    </location>
</feature>
<dbReference type="InterPro" id="IPR043428">
    <property type="entry name" value="LivM-like"/>
</dbReference>
<dbReference type="CDD" id="cd06581">
    <property type="entry name" value="TM_PBP1_LivM_like"/>
    <property type="match status" value="1"/>
</dbReference>
<evidence type="ECO:0000256" key="6">
    <source>
        <dbReference type="SAM" id="Phobius"/>
    </source>
</evidence>
<feature type="transmembrane region" description="Helical" evidence="6">
    <location>
        <begin position="42"/>
        <end position="59"/>
    </location>
</feature>
<protein>
    <submittedName>
        <fullName evidence="7">Branched-chain amino acid transport system permease protein</fullName>
    </submittedName>
</protein>
<evidence type="ECO:0000256" key="2">
    <source>
        <dbReference type="ARBA" id="ARBA00022475"/>
    </source>
</evidence>
<feature type="transmembrane region" description="Helical" evidence="6">
    <location>
        <begin position="298"/>
        <end position="325"/>
    </location>
</feature>
<evidence type="ECO:0000313" key="8">
    <source>
        <dbReference type="Proteomes" id="UP001180536"/>
    </source>
</evidence>
<evidence type="ECO:0000256" key="5">
    <source>
        <dbReference type="ARBA" id="ARBA00023136"/>
    </source>
</evidence>
<name>A0ABU1ZDA0_9BURK</name>
<dbReference type="RefSeq" id="WP_056873943.1">
    <property type="nucleotide sequence ID" value="NZ_JAVDXQ010000004.1"/>
</dbReference>
<evidence type="ECO:0000313" key="7">
    <source>
        <dbReference type="EMBL" id="MDR7297666.1"/>
    </source>
</evidence>
<feature type="transmembrane region" description="Helical" evidence="6">
    <location>
        <begin position="337"/>
        <end position="358"/>
    </location>
</feature>
<dbReference type="Proteomes" id="UP001180536">
    <property type="component" value="Unassembled WGS sequence"/>
</dbReference>
<keyword evidence="4 6" id="KW-1133">Transmembrane helix</keyword>
<dbReference type="PANTHER" id="PTHR30482">
    <property type="entry name" value="HIGH-AFFINITY BRANCHED-CHAIN AMINO ACID TRANSPORT SYSTEM PERMEASE"/>
    <property type="match status" value="1"/>
</dbReference>
<feature type="transmembrane region" description="Helical" evidence="6">
    <location>
        <begin position="99"/>
        <end position="118"/>
    </location>
</feature>
<keyword evidence="2" id="KW-1003">Cell membrane</keyword>
<keyword evidence="3 6" id="KW-0812">Transmembrane</keyword>
<organism evidence="7 8">
    <name type="scientific">Pelomonas aquatica</name>
    <dbReference type="NCBI Taxonomy" id="431058"/>
    <lineage>
        <taxon>Bacteria</taxon>
        <taxon>Pseudomonadati</taxon>
        <taxon>Pseudomonadota</taxon>
        <taxon>Betaproteobacteria</taxon>
        <taxon>Burkholderiales</taxon>
        <taxon>Sphaerotilaceae</taxon>
        <taxon>Roseateles</taxon>
    </lineage>
</organism>
<dbReference type="Pfam" id="PF02653">
    <property type="entry name" value="BPD_transp_2"/>
    <property type="match status" value="1"/>
</dbReference>
<dbReference type="InterPro" id="IPR001851">
    <property type="entry name" value="ABC_transp_permease"/>
</dbReference>
<comment type="caution">
    <text evidence="7">The sequence shown here is derived from an EMBL/GenBank/DDBJ whole genome shotgun (WGS) entry which is preliminary data.</text>
</comment>
<accession>A0ABU1ZDA0</accession>
<gene>
    <name evidence="7" type="ORF">J2X16_003015</name>
</gene>
<dbReference type="EMBL" id="JAVDXQ010000004">
    <property type="protein sequence ID" value="MDR7297666.1"/>
    <property type="molecule type" value="Genomic_DNA"/>
</dbReference>
<proteinExistence type="predicted"/>
<keyword evidence="8" id="KW-1185">Reference proteome</keyword>
<reference evidence="7 8" key="1">
    <citation type="submission" date="2023-07" db="EMBL/GenBank/DDBJ databases">
        <title>Sorghum-associated microbial communities from plants grown in Nebraska, USA.</title>
        <authorList>
            <person name="Schachtman D."/>
        </authorList>
    </citation>
    <scope>NUCLEOTIDE SEQUENCE [LARGE SCALE GENOMIC DNA]</scope>
    <source>
        <strain evidence="7 8">BE310</strain>
    </source>
</reference>
<evidence type="ECO:0000256" key="3">
    <source>
        <dbReference type="ARBA" id="ARBA00022692"/>
    </source>
</evidence>
<evidence type="ECO:0000256" key="4">
    <source>
        <dbReference type="ARBA" id="ARBA00022989"/>
    </source>
</evidence>
<keyword evidence="5 6" id="KW-0472">Membrane</keyword>
<feature type="transmembrane region" description="Helical" evidence="6">
    <location>
        <begin position="262"/>
        <end position="292"/>
    </location>
</feature>
<comment type="subcellular location">
    <subcellularLocation>
        <location evidence="1">Cell membrane</location>
        <topology evidence="1">Multi-pass membrane protein</topology>
    </subcellularLocation>
</comment>